<evidence type="ECO:0000313" key="19">
    <source>
        <dbReference type="Proteomes" id="UP000281691"/>
    </source>
</evidence>
<keyword evidence="11 13" id="KW-0460">Magnesium</keyword>
<evidence type="ECO:0000256" key="3">
    <source>
        <dbReference type="ARBA" id="ARBA00017632"/>
    </source>
</evidence>
<comment type="caution">
    <text evidence="18">The sequence shown here is derived from an EMBL/GenBank/DDBJ whole genome shotgun (WGS) entry which is preliminary data.</text>
</comment>
<accession>A0A3N4VZ25</accession>
<dbReference type="AlphaFoldDB" id="A0A3N4VZ25"/>
<dbReference type="PROSITE" id="PS51374">
    <property type="entry name" value="NDPK_LIKE"/>
    <property type="match status" value="1"/>
</dbReference>
<feature type="binding site" evidence="13 14">
    <location>
        <position position="86"/>
    </location>
    <ligand>
        <name>ATP</name>
        <dbReference type="ChEBI" id="CHEBI:30616"/>
    </ligand>
</feature>
<comment type="catalytic activity">
    <reaction evidence="13 16">
        <text>a 2'-deoxyribonucleoside 5'-diphosphate + ATP = a 2'-deoxyribonucleoside 5'-triphosphate + ADP</text>
        <dbReference type="Rhea" id="RHEA:44640"/>
        <dbReference type="ChEBI" id="CHEBI:30616"/>
        <dbReference type="ChEBI" id="CHEBI:61560"/>
        <dbReference type="ChEBI" id="CHEBI:73316"/>
        <dbReference type="ChEBI" id="CHEBI:456216"/>
        <dbReference type="EC" id="2.7.4.6"/>
    </reaction>
</comment>
<evidence type="ECO:0000256" key="7">
    <source>
        <dbReference type="ARBA" id="ARBA00022723"/>
    </source>
</evidence>
<dbReference type="GO" id="GO:0005737">
    <property type="term" value="C:cytoplasm"/>
    <property type="evidence" value="ECO:0007669"/>
    <property type="project" value="UniProtKB-SubCell"/>
</dbReference>
<keyword evidence="9 13" id="KW-0418">Kinase</keyword>
<dbReference type="Pfam" id="PF00334">
    <property type="entry name" value="NDK"/>
    <property type="match status" value="1"/>
</dbReference>
<keyword evidence="8 13" id="KW-0547">Nucleotide-binding</keyword>
<keyword evidence="7 13" id="KW-0479">Metal-binding</keyword>
<dbReference type="EC" id="2.7.4.6" evidence="2 13"/>
<evidence type="ECO:0000256" key="8">
    <source>
        <dbReference type="ARBA" id="ARBA00022741"/>
    </source>
</evidence>
<evidence type="ECO:0000256" key="9">
    <source>
        <dbReference type="ARBA" id="ARBA00022777"/>
    </source>
</evidence>
<evidence type="ECO:0000256" key="1">
    <source>
        <dbReference type="ARBA" id="ARBA00008142"/>
    </source>
</evidence>
<organism evidence="18 19">
    <name type="scientific">Vespertiliibacter pulmonis</name>
    <dbReference type="NCBI Taxonomy" id="1443036"/>
    <lineage>
        <taxon>Bacteria</taxon>
        <taxon>Pseudomonadati</taxon>
        <taxon>Pseudomonadota</taxon>
        <taxon>Gammaproteobacteria</taxon>
        <taxon>Pasteurellales</taxon>
        <taxon>Pasteurellaceae</taxon>
        <taxon>Vespertiliibacter</taxon>
    </lineage>
</organism>
<dbReference type="Gene3D" id="3.30.70.141">
    <property type="entry name" value="Nucleoside diphosphate kinase-like domain"/>
    <property type="match status" value="1"/>
</dbReference>
<reference evidence="18 19" key="1">
    <citation type="submission" date="2018-11" db="EMBL/GenBank/DDBJ databases">
        <title>Genomic Encyclopedia of Type Strains, Phase IV (KMG-IV): sequencing the most valuable type-strain genomes for metagenomic binning, comparative biology and taxonomic classification.</title>
        <authorList>
            <person name="Goeker M."/>
        </authorList>
    </citation>
    <scope>NUCLEOTIDE SEQUENCE [LARGE SCALE GENOMIC DNA]</scope>
    <source>
        <strain evidence="18 19">DSM 27238</strain>
    </source>
</reference>
<feature type="domain" description="Nucleoside diphosphate kinase-like" evidence="17">
    <location>
        <begin position="2"/>
        <end position="139"/>
    </location>
</feature>
<dbReference type="NCBIfam" id="NF001908">
    <property type="entry name" value="PRK00668.1"/>
    <property type="match status" value="1"/>
</dbReference>
<keyword evidence="5 13" id="KW-0597">Phosphoprotein</keyword>
<keyword evidence="4 13" id="KW-0963">Cytoplasm</keyword>
<dbReference type="PRINTS" id="PR01243">
    <property type="entry name" value="NUCDPKINASE"/>
</dbReference>
<keyword evidence="19" id="KW-1185">Reference proteome</keyword>
<dbReference type="EMBL" id="RKQP01000001">
    <property type="protein sequence ID" value="RPE86425.1"/>
    <property type="molecule type" value="Genomic_DNA"/>
</dbReference>
<dbReference type="GO" id="GO:0006183">
    <property type="term" value="P:GTP biosynthetic process"/>
    <property type="evidence" value="ECO:0007669"/>
    <property type="project" value="UniProtKB-UniRule"/>
</dbReference>
<dbReference type="InterPro" id="IPR036850">
    <property type="entry name" value="NDK-like_dom_sf"/>
</dbReference>
<feature type="binding site" evidence="13 14">
    <location>
        <position position="92"/>
    </location>
    <ligand>
        <name>ATP</name>
        <dbReference type="ChEBI" id="CHEBI:30616"/>
    </ligand>
</feature>
<comment type="subcellular location">
    <subcellularLocation>
        <location evidence="13">Cytoplasm</location>
    </subcellularLocation>
</comment>
<dbReference type="GO" id="GO:0006241">
    <property type="term" value="P:CTP biosynthetic process"/>
    <property type="evidence" value="ECO:0007669"/>
    <property type="project" value="UniProtKB-UniRule"/>
</dbReference>
<evidence type="ECO:0000256" key="10">
    <source>
        <dbReference type="ARBA" id="ARBA00022840"/>
    </source>
</evidence>
<evidence type="ECO:0000256" key="2">
    <source>
        <dbReference type="ARBA" id="ARBA00012966"/>
    </source>
</evidence>
<evidence type="ECO:0000256" key="4">
    <source>
        <dbReference type="ARBA" id="ARBA00022490"/>
    </source>
</evidence>
<evidence type="ECO:0000256" key="16">
    <source>
        <dbReference type="RuleBase" id="RU004013"/>
    </source>
</evidence>
<proteinExistence type="inferred from homology"/>
<evidence type="ECO:0000256" key="12">
    <source>
        <dbReference type="ARBA" id="ARBA00023080"/>
    </source>
</evidence>
<feature type="binding site" evidence="13 14">
    <location>
        <position position="113"/>
    </location>
    <ligand>
        <name>ATP</name>
        <dbReference type="ChEBI" id="CHEBI:30616"/>
    </ligand>
</feature>
<comment type="cofactor">
    <cofactor evidence="13">
        <name>Mg(2+)</name>
        <dbReference type="ChEBI" id="CHEBI:18420"/>
    </cofactor>
</comment>
<dbReference type="PROSITE" id="PS00469">
    <property type="entry name" value="NDPK"/>
    <property type="match status" value="1"/>
</dbReference>
<evidence type="ECO:0000256" key="13">
    <source>
        <dbReference type="HAMAP-Rule" id="MF_00451"/>
    </source>
</evidence>
<evidence type="ECO:0000256" key="11">
    <source>
        <dbReference type="ARBA" id="ARBA00022842"/>
    </source>
</evidence>
<dbReference type="OrthoDB" id="9801161at2"/>
<evidence type="ECO:0000256" key="6">
    <source>
        <dbReference type="ARBA" id="ARBA00022679"/>
    </source>
</evidence>
<dbReference type="InterPro" id="IPR034907">
    <property type="entry name" value="NDK-like_dom"/>
</dbReference>
<dbReference type="InterPro" id="IPR001564">
    <property type="entry name" value="Nucleoside_diP_kinase"/>
</dbReference>
<name>A0A3N4VZ25_9PAST</name>
<keyword evidence="12 13" id="KW-0546">Nucleotide metabolism</keyword>
<dbReference type="GO" id="GO:0005524">
    <property type="term" value="F:ATP binding"/>
    <property type="evidence" value="ECO:0007669"/>
    <property type="project" value="UniProtKB-UniRule"/>
</dbReference>
<dbReference type="InterPro" id="IPR023005">
    <property type="entry name" value="Nucleoside_diP_kinase_AS"/>
</dbReference>
<comment type="similarity">
    <text evidence="1 13 14 15">Belongs to the NDK family.</text>
</comment>
<dbReference type="GO" id="GO:0004550">
    <property type="term" value="F:nucleoside diphosphate kinase activity"/>
    <property type="evidence" value="ECO:0007669"/>
    <property type="project" value="UniProtKB-UniRule"/>
</dbReference>
<comment type="subunit">
    <text evidence="13">Homotetramer.</text>
</comment>
<dbReference type="Proteomes" id="UP000281691">
    <property type="component" value="Unassembled WGS sequence"/>
</dbReference>
<dbReference type="GO" id="GO:0006228">
    <property type="term" value="P:UTP biosynthetic process"/>
    <property type="evidence" value="ECO:0007669"/>
    <property type="project" value="UniProtKB-UniRule"/>
</dbReference>
<dbReference type="CDD" id="cd04413">
    <property type="entry name" value="NDPk_I"/>
    <property type="match status" value="1"/>
</dbReference>
<evidence type="ECO:0000256" key="14">
    <source>
        <dbReference type="PROSITE-ProRule" id="PRU00706"/>
    </source>
</evidence>
<feature type="active site" description="Pros-phosphohistidine intermediate" evidence="13 14">
    <location>
        <position position="116"/>
    </location>
</feature>
<feature type="binding site" evidence="13 14">
    <location>
        <position position="103"/>
    </location>
    <ligand>
        <name>ATP</name>
        <dbReference type="ChEBI" id="CHEBI:30616"/>
    </ligand>
</feature>
<evidence type="ECO:0000313" key="18">
    <source>
        <dbReference type="EMBL" id="RPE86425.1"/>
    </source>
</evidence>
<evidence type="ECO:0000256" key="15">
    <source>
        <dbReference type="RuleBase" id="RU004011"/>
    </source>
</evidence>
<dbReference type="RefSeq" id="WP_124211042.1">
    <property type="nucleotide sequence ID" value="NZ_CP016615.1"/>
</dbReference>
<feature type="binding site" evidence="13 14">
    <location>
        <position position="58"/>
    </location>
    <ligand>
        <name>ATP</name>
        <dbReference type="ChEBI" id="CHEBI:30616"/>
    </ligand>
</feature>
<evidence type="ECO:0000259" key="17">
    <source>
        <dbReference type="SMART" id="SM00562"/>
    </source>
</evidence>
<dbReference type="HAMAP" id="MF_00451">
    <property type="entry name" value="NDP_kinase"/>
    <property type="match status" value="1"/>
</dbReference>
<feature type="binding site" evidence="13 14">
    <location>
        <position position="10"/>
    </location>
    <ligand>
        <name>ATP</name>
        <dbReference type="ChEBI" id="CHEBI:30616"/>
    </ligand>
</feature>
<comment type="function">
    <text evidence="13">Major role in the synthesis of nucleoside triphosphates other than ATP. The ATP gamma phosphate is transferred to the NDP beta phosphate via a ping-pong mechanism, using a phosphorylated active-site intermediate.</text>
</comment>
<protein>
    <recommendedName>
        <fullName evidence="3 13">Nucleoside diphosphate kinase</fullName>
        <shortName evidence="13">NDK</shortName>
        <shortName evidence="13">NDP kinase</shortName>
        <ecNumber evidence="2 13">2.7.4.6</ecNumber>
    </recommendedName>
    <alternativeName>
        <fullName evidence="13">Nucleoside-2-P kinase</fullName>
    </alternativeName>
</protein>
<dbReference type="GO" id="GO:0046872">
    <property type="term" value="F:metal ion binding"/>
    <property type="evidence" value="ECO:0007669"/>
    <property type="project" value="UniProtKB-KW"/>
</dbReference>
<dbReference type="SUPFAM" id="SSF54919">
    <property type="entry name" value="Nucleoside diphosphate kinase, NDK"/>
    <property type="match status" value="1"/>
</dbReference>
<dbReference type="FunFam" id="3.30.70.141:FF:000003">
    <property type="entry name" value="Nucleoside diphosphate kinase"/>
    <property type="match status" value="1"/>
</dbReference>
<evidence type="ECO:0000256" key="5">
    <source>
        <dbReference type="ARBA" id="ARBA00022553"/>
    </source>
</evidence>
<keyword evidence="6 13" id="KW-0808">Transferase</keyword>
<sequence>MLQQTLSIIKPDATKRHLIGEILSILEQNNFVIKALKMVHLTKEQAEGFYAEHQGKAFFESLVEFMISGPIVVIVIEGENAITRYRDLMGATDPEKRQKDTIRARYSLSYRENTVHGSDSEISAKREIAYFFTPNEIMA</sequence>
<dbReference type="PANTHER" id="PTHR46161:SF3">
    <property type="entry name" value="NUCLEOSIDE DIPHOSPHATE KINASE DDB_G0292928-RELATED"/>
    <property type="match status" value="1"/>
</dbReference>
<keyword evidence="10 13" id="KW-0067">ATP-binding</keyword>
<dbReference type="SMART" id="SM00562">
    <property type="entry name" value="NDK"/>
    <property type="match status" value="1"/>
</dbReference>
<dbReference type="PANTHER" id="PTHR46161">
    <property type="entry name" value="NUCLEOSIDE DIPHOSPHATE KINASE"/>
    <property type="match status" value="1"/>
</dbReference>
<gene>
    <name evidence="13" type="primary">ndk</name>
    <name evidence="18" type="ORF">EDC46_0827</name>
</gene>
<comment type="catalytic activity">
    <reaction evidence="13">
        <text>a ribonucleoside 5'-diphosphate + ATP = a ribonucleoside 5'-triphosphate + ADP</text>
        <dbReference type="Rhea" id="RHEA:18113"/>
        <dbReference type="ChEBI" id="CHEBI:30616"/>
        <dbReference type="ChEBI" id="CHEBI:57930"/>
        <dbReference type="ChEBI" id="CHEBI:61557"/>
        <dbReference type="ChEBI" id="CHEBI:456216"/>
        <dbReference type="EC" id="2.7.4.6"/>
    </reaction>
</comment>